<protein>
    <submittedName>
        <fullName evidence="1">Uncharacterized protein</fullName>
    </submittedName>
</protein>
<evidence type="ECO:0000313" key="2">
    <source>
        <dbReference type="Proteomes" id="UP001178507"/>
    </source>
</evidence>
<dbReference type="EMBL" id="CAUJNA010000096">
    <property type="protein sequence ID" value="CAJ1371752.1"/>
    <property type="molecule type" value="Genomic_DNA"/>
</dbReference>
<dbReference type="AlphaFoldDB" id="A0AA36HNH4"/>
<dbReference type="Proteomes" id="UP001178507">
    <property type="component" value="Unassembled WGS sequence"/>
</dbReference>
<name>A0AA36HNH4_9DINO</name>
<evidence type="ECO:0000313" key="1">
    <source>
        <dbReference type="EMBL" id="CAJ1371752.1"/>
    </source>
</evidence>
<comment type="caution">
    <text evidence="1">The sequence shown here is derived from an EMBL/GenBank/DDBJ whole genome shotgun (WGS) entry which is preliminary data.</text>
</comment>
<keyword evidence="2" id="KW-1185">Reference proteome</keyword>
<sequence length="215" mass="24083">MTVMTSDLSEGATTLLMRSTQLKLTHQAQDKRRSRATEWREWLRQEIMTLLNVLTVSLGFQRPMYDFVYIPWAKLAVVNFTSHDACKAHLSVIDDICQLGADHPAIRYVTQAFVQGLAPNIAFFLAKSGQVDAMPHAPRIYEDGIEIPLQQAVDRYVSVQLLHSMQHFVANEGKAKDKGKGKARHEAKALGWKGAKLSPQRSDSEAQACVYSLSL</sequence>
<gene>
    <name evidence="1" type="ORF">EVOR1521_LOCUS1999</name>
</gene>
<reference evidence="1" key="1">
    <citation type="submission" date="2023-08" db="EMBL/GenBank/DDBJ databases">
        <authorList>
            <person name="Chen Y."/>
            <person name="Shah S."/>
            <person name="Dougan E. K."/>
            <person name="Thang M."/>
            <person name="Chan C."/>
        </authorList>
    </citation>
    <scope>NUCLEOTIDE SEQUENCE</scope>
</reference>
<organism evidence="1 2">
    <name type="scientific">Effrenium voratum</name>
    <dbReference type="NCBI Taxonomy" id="2562239"/>
    <lineage>
        <taxon>Eukaryota</taxon>
        <taxon>Sar</taxon>
        <taxon>Alveolata</taxon>
        <taxon>Dinophyceae</taxon>
        <taxon>Suessiales</taxon>
        <taxon>Symbiodiniaceae</taxon>
        <taxon>Effrenium</taxon>
    </lineage>
</organism>
<proteinExistence type="predicted"/>
<accession>A0AA36HNH4</accession>